<gene>
    <name evidence="10" type="ORF">CLIB1423_10S03642</name>
</gene>
<dbReference type="GO" id="GO:0004526">
    <property type="term" value="F:ribonuclease P activity"/>
    <property type="evidence" value="ECO:0007669"/>
    <property type="project" value="UniProtKB-EC"/>
</dbReference>
<dbReference type="Pfam" id="PF01900">
    <property type="entry name" value="RNase_P_Rpp14"/>
    <property type="match status" value="1"/>
</dbReference>
<evidence type="ECO:0000256" key="5">
    <source>
        <dbReference type="ARBA" id="ARBA00022694"/>
    </source>
</evidence>
<dbReference type="FunFam" id="3.30.70.3250:FF:000004">
    <property type="entry name" value="Ribonuclease P/MRP protein subunit POP5"/>
    <property type="match status" value="1"/>
</dbReference>
<proteinExistence type="inferred from homology"/>
<dbReference type="PANTHER" id="PTHR15441:SF2">
    <property type="entry name" value="RIBONUCLEASE P_MRP PROTEIN SUBUNIT POP5"/>
    <property type="match status" value="1"/>
</dbReference>
<dbReference type="GO" id="GO:0005730">
    <property type="term" value="C:nucleolus"/>
    <property type="evidence" value="ECO:0007669"/>
    <property type="project" value="TreeGrafter"/>
</dbReference>
<evidence type="ECO:0000256" key="6">
    <source>
        <dbReference type="ARBA" id="ARBA00022801"/>
    </source>
</evidence>
<dbReference type="OrthoDB" id="24745at2759"/>
<dbReference type="EC" id="3.1.26.5" evidence="4"/>
<evidence type="ECO:0000313" key="11">
    <source>
        <dbReference type="Proteomes" id="UP000837801"/>
    </source>
</evidence>
<evidence type="ECO:0000256" key="2">
    <source>
        <dbReference type="ARBA" id="ARBA00004123"/>
    </source>
</evidence>
<dbReference type="HAMAP" id="MF_00755">
    <property type="entry name" value="RNase_P_2"/>
    <property type="match status" value="1"/>
</dbReference>
<reference evidence="10" key="1">
    <citation type="submission" date="2022-03" db="EMBL/GenBank/DDBJ databases">
        <authorList>
            <person name="Legras J.-L."/>
            <person name="Devillers H."/>
            <person name="Grondin C."/>
        </authorList>
    </citation>
    <scope>NUCLEOTIDE SEQUENCE</scope>
    <source>
        <strain evidence="10">CLIB 1423</strain>
    </source>
</reference>
<dbReference type="InterPro" id="IPR002759">
    <property type="entry name" value="Pop5/Rpp14/Rnp2-like"/>
</dbReference>
<dbReference type="AlphaFoldDB" id="A0A9P0VZ97"/>
<evidence type="ECO:0000313" key="10">
    <source>
        <dbReference type="EMBL" id="CAH2353378.1"/>
    </source>
</evidence>
<dbReference type="PANTHER" id="PTHR15441">
    <property type="entry name" value="RIBONUCLEASE P PROTEIN SUBUNIT P14"/>
    <property type="match status" value="1"/>
</dbReference>
<dbReference type="GO" id="GO:0000172">
    <property type="term" value="C:ribonuclease MRP complex"/>
    <property type="evidence" value="ECO:0007669"/>
    <property type="project" value="TreeGrafter"/>
</dbReference>
<dbReference type="InterPro" id="IPR038085">
    <property type="entry name" value="Rnp2-like_sf"/>
</dbReference>
<dbReference type="EMBL" id="CAKXYY010000010">
    <property type="protein sequence ID" value="CAH2353378.1"/>
    <property type="molecule type" value="Genomic_DNA"/>
</dbReference>
<dbReference type="Proteomes" id="UP000837801">
    <property type="component" value="Unassembled WGS sequence"/>
</dbReference>
<dbReference type="GO" id="GO:0033204">
    <property type="term" value="F:ribonuclease P RNA binding"/>
    <property type="evidence" value="ECO:0007669"/>
    <property type="project" value="TreeGrafter"/>
</dbReference>
<dbReference type="Gene3D" id="3.30.70.3250">
    <property type="entry name" value="Ribonuclease P, Pop5 subunit"/>
    <property type="match status" value="1"/>
</dbReference>
<evidence type="ECO:0000256" key="8">
    <source>
        <dbReference type="ARBA" id="ARBA00044198"/>
    </source>
</evidence>
<keyword evidence="11" id="KW-1185">Reference proteome</keyword>
<evidence type="ECO:0000256" key="4">
    <source>
        <dbReference type="ARBA" id="ARBA00012179"/>
    </source>
</evidence>
<sequence>MVRLKQRYILFDILYPPEPNGEEFDTFSDSPRSALLSLYQSSSTSINPKTLTQVIRKILQDHYGDFGAGTAGMSVSVKYFNNKTSTGILRCSRQSFHLVMASLTLLNRIGKREVIVRCLHVSGTIKKCEEFSIKRNKNLMLVVKQGKKDNSNGVNQFINNFGQNEAFAIENDVEDGSDE</sequence>
<comment type="subcellular location">
    <subcellularLocation>
        <location evidence="2">Nucleus</location>
    </subcellularLocation>
</comment>
<dbReference type="GO" id="GO:0001682">
    <property type="term" value="P:tRNA 5'-leader removal"/>
    <property type="evidence" value="ECO:0007669"/>
    <property type="project" value="InterPro"/>
</dbReference>
<name>A0A9P0VZ97_9ASCO</name>
<comment type="similarity">
    <text evidence="3">Belongs to the eukaryotic/archaeal RNase P protein component 2 family.</text>
</comment>
<evidence type="ECO:0000256" key="1">
    <source>
        <dbReference type="ARBA" id="ARBA00000928"/>
    </source>
</evidence>
<accession>A0A9P0VZ97</accession>
<evidence type="ECO:0000256" key="7">
    <source>
        <dbReference type="ARBA" id="ARBA00023242"/>
    </source>
</evidence>
<comment type="function">
    <text evidence="9">Component of ribonuclease P, a protein complex that generates mature tRNA molecules by cleaving their 5'-ends. Also a component of RNase MRP, which cleaves pre-rRNA sequences.</text>
</comment>
<dbReference type="GO" id="GO:0000460">
    <property type="term" value="P:maturation of 5.8S rRNA"/>
    <property type="evidence" value="ECO:0007669"/>
    <property type="project" value="UniProtKB-ARBA"/>
</dbReference>
<evidence type="ECO:0000256" key="9">
    <source>
        <dbReference type="ARBA" id="ARBA00055200"/>
    </source>
</evidence>
<dbReference type="GO" id="GO:0030681">
    <property type="term" value="C:multimeric ribonuclease P complex"/>
    <property type="evidence" value="ECO:0007669"/>
    <property type="project" value="TreeGrafter"/>
</dbReference>
<comment type="catalytic activity">
    <reaction evidence="1">
        <text>Endonucleolytic cleavage of RNA, removing 5'-extranucleotides from tRNA precursor.</text>
        <dbReference type="EC" id="3.1.26.5"/>
    </reaction>
</comment>
<comment type="caution">
    <text evidence="10">The sequence shown here is derived from an EMBL/GenBank/DDBJ whole genome shotgun (WGS) entry which is preliminary data.</text>
</comment>
<dbReference type="SUPFAM" id="SSF160350">
    <property type="entry name" value="Rnp2-like"/>
    <property type="match status" value="1"/>
</dbReference>
<organism evidence="10 11">
    <name type="scientific">[Candida] railenensis</name>
    <dbReference type="NCBI Taxonomy" id="45579"/>
    <lineage>
        <taxon>Eukaryota</taxon>
        <taxon>Fungi</taxon>
        <taxon>Dikarya</taxon>
        <taxon>Ascomycota</taxon>
        <taxon>Saccharomycotina</taxon>
        <taxon>Pichiomycetes</taxon>
        <taxon>Debaryomycetaceae</taxon>
        <taxon>Kurtzmaniella</taxon>
    </lineage>
</organism>
<keyword evidence="6" id="KW-0378">Hydrolase</keyword>
<keyword evidence="7" id="KW-0539">Nucleus</keyword>
<keyword evidence="5" id="KW-0819">tRNA processing</keyword>
<evidence type="ECO:0000256" key="3">
    <source>
        <dbReference type="ARBA" id="ARBA00010800"/>
    </source>
</evidence>
<protein>
    <recommendedName>
        <fullName evidence="8">Ribonuclease P/MRP protein subunit POP5</fullName>
        <ecNumber evidence="4">3.1.26.5</ecNumber>
    </recommendedName>
</protein>